<proteinExistence type="inferred from homology"/>
<feature type="domain" description="Activator of Hsp90 ATPase homologue 1/2-like C-terminal" evidence="3">
    <location>
        <begin position="187"/>
        <end position="321"/>
    </location>
</feature>
<dbReference type="CDD" id="cd06588">
    <property type="entry name" value="PhnB_like"/>
    <property type="match status" value="1"/>
</dbReference>
<accession>A0A1J5SNH6</accession>
<gene>
    <name evidence="4" type="ORF">GALL_123890</name>
</gene>
<dbReference type="PANTHER" id="PTHR33990">
    <property type="entry name" value="PROTEIN YJDN-RELATED"/>
    <property type="match status" value="1"/>
</dbReference>
<reference evidence="4" key="1">
    <citation type="submission" date="2016-10" db="EMBL/GenBank/DDBJ databases">
        <title>Sequence of Gallionella enrichment culture.</title>
        <authorList>
            <person name="Poehlein A."/>
            <person name="Muehling M."/>
            <person name="Daniel R."/>
        </authorList>
    </citation>
    <scope>NUCLEOTIDE SEQUENCE</scope>
</reference>
<comment type="similarity">
    <text evidence="1">Belongs to the AHA1 family.</text>
</comment>
<dbReference type="InterPro" id="IPR023393">
    <property type="entry name" value="START-like_dom_sf"/>
</dbReference>
<feature type="domain" description="Activator of Hsp90 ATPase homologue 1/2-like C-terminal" evidence="3">
    <location>
        <begin position="21"/>
        <end position="169"/>
    </location>
</feature>
<dbReference type="PANTHER" id="PTHR33990:SF1">
    <property type="entry name" value="PROTEIN YJDN"/>
    <property type="match status" value="1"/>
</dbReference>
<evidence type="ECO:0000259" key="3">
    <source>
        <dbReference type="Pfam" id="PF08327"/>
    </source>
</evidence>
<dbReference type="CDD" id="cd07814">
    <property type="entry name" value="SRPBCC_CalC_Aha1-like"/>
    <property type="match status" value="1"/>
</dbReference>
<evidence type="ECO:0000313" key="4">
    <source>
        <dbReference type="EMBL" id="OIR05645.1"/>
    </source>
</evidence>
<dbReference type="Gene3D" id="3.10.180.10">
    <property type="entry name" value="2,3-Dihydroxybiphenyl 1,2-Dioxygenase, domain 1"/>
    <property type="match status" value="1"/>
</dbReference>
<dbReference type="InterPro" id="IPR013538">
    <property type="entry name" value="ASHA1/2-like_C"/>
</dbReference>
<dbReference type="EMBL" id="MLJW01000049">
    <property type="protein sequence ID" value="OIR05645.1"/>
    <property type="molecule type" value="Genomic_DNA"/>
</dbReference>
<dbReference type="Gene3D" id="3.30.530.20">
    <property type="match status" value="2"/>
</dbReference>
<dbReference type="SUPFAM" id="SSF54593">
    <property type="entry name" value="Glyoxalase/Bleomycin resistance protein/Dihydroxybiphenyl dioxygenase"/>
    <property type="match status" value="1"/>
</dbReference>
<dbReference type="SUPFAM" id="SSF55961">
    <property type="entry name" value="Bet v1-like"/>
    <property type="match status" value="2"/>
</dbReference>
<dbReference type="InterPro" id="IPR029068">
    <property type="entry name" value="Glyas_Bleomycin-R_OHBP_Dase"/>
</dbReference>
<evidence type="ECO:0000256" key="1">
    <source>
        <dbReference type="ARBA" id="ARBA00006817"/>
    </source>
</evidence>
<name>A0A1J5SNH6_9ZZZZ</name>
<dbReference type="CDD" id="cd08894">
    <property type="entry name" value="SRPBCC_CalC_Aha1-like_1"/>
    <property type="match status" value="1"/>
</dbReference>
<evidence type="ECO:0000259" key="2">
    <source>
        <dbReference type="Pfam" id="PF06983"/>
    </source>
</evidence>
<comment type="caution">
    <text evidence="4">The sequence shown here is derived from an EMBL/GenBank/DDBJ whole genome shotgun (WGS) entry which is preliminary data.</text>
</comment>
<dbReference type="Pfam" id="PF06983">
    <property type="entry name" value="3-dmu-9_3-mt"/>
    <property type="match status" value="1"/>
</dbReference>
<protein>
    <submittedName>
        <fullName evidence="4">Uncharacterized protein</fullName>
    </submittedName>
</protein>
<feature type="domain" description="PhnB-like" evidence="2">
    <location>
        <begin position="335"/>
        <end position="466"/>
    </location>
</feature>
<dbReference type="InterPro" id="IPR028973">
    <property type="entry name" value="PhnB-like"/>
</dbReference>
<dbReference type="Pfam" id="PF08327">
    <property type="entry name" value="AHSA1"/>
    <property type="match status" value="2"/>
</dbReference>
<organism evidence="4">
    <name type="scientific">mine drainage metagenome</name>
    <dbReference type="NCBI Taxonomy" id="410659"/>
    <lineage>
        <taxon>unclassified sequences</taxon>
        <taxon>metagenomes</taxon>
        <taxon>ecological metagenomes</taxon>
    </lineage>
</organism>
<dbReference type="AlphaFoldDB" id="A0A1J5SNH6"/>
<sequence length="470" mass="52666">MDATVNTAANQEEFVISRIFNAPCKQVWMAWTEREQLMQWFGPQGCTLSHAALDLRVGGTFHYAMRMPDGHEMWGKWTFREIDVPRKLVLINSFSDAQGGITRHPLSADWPLEMLSTTTFEALGDKTRLTLRWSPWNATGQERKTFAEATGSMEQGWNGTFAQLEAYLEKQGPNMADREIVISRVFNAPRELVWEVWTNPEHVVHWWGPNGFTTTIKQMDFRVGGVWKHVMHGPDGTDYPNSSVFKEIVKPERIVFAHGGGREDGPGAHFMATWTFEAMDTQTRVTLRLVFDSPADRELVVREFGAIEGGKQTLARLDAYLAKTHSLHRKGNITQIQPYLFFDGRCDEAIEFYCSALGAEVTMLMRFKDSPEPPRPGTIPPGSENKVMHASLRIGDATVMASDGMCLGKPSFQGVSLSLTVQGDAEAERLYAALADGGQVQMPMTSTFFSSRFGMVADRFGVSWMIMAGQ</sequence>